<dbReference type="RefSeq" id="WP_369947971.1">
    <property type="nucleotide sequence ID" value="NZ_JBCLSH010000006.1"/>
</dbReference>
<protein>
    <recommendedName>
        <fullName evidence="3">Integrase</fullName>
    </recommendedName>
</protein>
<sequence length="97" mass="11321">MATKNGLRVYDEKVSGKYKYRAILDYKHSYEDCGEQVTPGINSKTKRALDEAKTKLELKIKPKLEGLDEKIINLTINEALELWHAFRKGFYCERYTC</sequence>
<gene>
    <name evidence="1" type="ORF">AALA52_03090</name>
</gene>
<dbReference type="EMBL" id="JBCLSH010000006">
    <property type="protein sequence ID" value="MEY8443230.1"/>
    <property type="molecule type" value="Genomic_DNA"/>
</dbReference>
<keyword evidence="2" id="KW-1185">Reference proteome</keyword>
<organism evidence="1 2">
    <name type="scientific">Lactococcus ileimucosae</name>
    <dbReference type="NCBI Taxonomy" id="2941329"/>
    <lineage>
        <taxon>Bacteria</taxon>
        <taxon>Bacillati</taxon>
        <taxon>Bacillota</taxon>
        <taxon>Bacilli</taxon>
        <taxon>Lactobacillales</taxon>
        <taxon>Streptococcaceae</taxon>
        <taxon>Lactococcus</taxon>
    </lineage>
</organism>
<dbReference type="Proteomes" id="UP001565283">
    <property type="component" value="Unassembled WGS sequence"/>
</dbReference>
<evidence type="ECO:0000313" key="1">
    <source>
        <dbReference type="EMBL" id="MEY8443230.1"/>
    </source>
</evidence>
<name>A0ABV4D246_9LACT</name>
<accession>A0ABV4D246</accession>
<evidence type="ECO:0000313" key="2">
    <source>
        <dbReference type="Proteomes" id="UP001565283"/>
    </source>
</evidence>
<proteinExistence type="predicted"/>
<comment type="caution">
    <text evidence="1">The sequence shown here is derived from an EMBL/GenBank/DDBJ whole genome shotgun (WGS) entry which is preliminary data.</text>
</comment>
<reference evidence="1 2" key="1">
    <citation type="submission" date="2024-03" db="EMBL/GenBank/DDBJ databases">
        <title>Mouse gut bacterial collection (mGBC) of GemPharmatech.</title>
        <authorList>
            <person name="He Y."/>
            <person name="Dong L."/>
            <person name="Wu D."/>
            <person name="Gao X."/>
            <person name="Lin Z."/>
        </authorList>
    </citation>
    <scope>NUCLEOTIDE SEQUENCE [LARGE SCALE GENOMIC DNA]</scope>
    <source>
        <strain evidence="1 2">61-15</strain>
    </source>
</reference>
<evidence type="ECO:0008006" key="3">
    <source>
        <dbReference type="Google" id="ProtNLM"/>
    </source>
</evidence>